<dbReference type="AlphaFoldDB" id="A0A4Y2PVW5"/>
<evidence type="ECO:0000256" key="1">
    <source>
        <dbReference type="SAM" id="MobiDB-lite"/>
    </source>
</evidence>
<comment type="caution">
    <text evidence="2">The sequence shown here is derived from an EMBL/GenBank/DDBJ whole genome shotgun (WGS) entry which is preliminary data.</text>
</comment>
<evidence type="ECO:0000313" key="3">
    <source>
        <dbReference type="Proteomes" id="UP000499080"/>
    </source>
</evidence>
<feature type="region of interest" description="Disordered" evidence="1">
    <location>
        <begin position="1"/>
        <end position="21"/>
    </location>
</feature>
<organism evidence="2 3">
    <name type="scientific">Araneus ventricosus</name>
    <name type="common">Orbweaver spider</name>
    <name type="synonym">Epeira ventricosa</name>
    <dbReference type="NCBI Taxonomy" id="182803"/>
    <lineage>
        <taxon>Eukaryota</taxon>
        <taxon>Metazoa</taxon>
        <taxon>Ecdysozoa</taxon>
        <taxon>Arthropoda</taxon>
        <taxon>Chelicerata</taxon>
        <taxon>Arachnida</taxon>
        <taxon>Araneae</taxon>
        <taxon>Araneomorphae</taxon>
        <taxon>Entelegynae</taxon>
        <taxon>Araneoidea</taxon>
        <taxon>Araneidae</taxon>
        <taxon>Araneus</taxon>
    </lineage>
</organism>
<accession>A0A4Y2PVW5</accession>
<proteinExistence type="predicted"/>
<dbReference type="EMBL" id="BGPR01217161">
    <property type="protein sequence ID" value="GBN54710.1"/>
    <property type="molecule type" value="Genomic_DNA"/>
</dbReference>
<protein>
    <submittedName>
        <fullName evidence="2">Uncharacterized protein</fullName>
    </submittedName>
</protein>
<dbReference type="Proteomes" id="UP000499080">
    <property type="component" value="Unassembled WGS sequence"/>
</dbReference>
<reference evidence="2 3" key="1">
    <citation type="journal article" date="2019" name="Sci. Rep.">
        <title>Orb-weaving spider Araneus ventricosus genome elucidates the spidroin gene catalogue.</title>
        <authorList>
            <person name="Kono N."/>
            <person name="Nakamura H."/>
            <person name="Ohtoshi R."/>
            <person name="Moran D.A.P."/>
            <person name="Shinohara A."/>
            <person name="Yoshida Y."/>
            <person name="Fujiwara M."/>
            <person name="Mori M."/>
            <person name="Tomita M."/>
            <person name="Arakawa K."/>
        </authorList>
    </citation>
    <scope>NUCLEOTIDE SEQUENCE [LARGE SCALE GENOMIC DNA]</scope>
</reference>
<keyword evidence="3" id="KW-1185">Reference proteome</keyword>
<gene>
    <name evidence="2" type="ORF">AVEN_28509_1</name>
</gene>
<sequence>MPARDSNPCQQGSTKHGVLPTLPRKHVRRMAYLNEVFKAK</sequence>
<evidence type="ECO:0000313" key="2">
    <source>
        <dbReference type="EMBL" id="GBN54710.1"/>
    </source>
</evidence>
<feature type="non-terminal residue" evidence="2">
    <location>
        <position position="40"/>
    </location>
</feature>
<name>A0A4Y2PVW5_ARAVE</name>